<reference evidence="1" key="1">
    <citation type="journal article" date="2015" name="Nature">
        <title>Complex archaea that bridge the gap between prokaryotes and eukaryotes.</title>
        <authorList>
            <person name="Spang A."/>
            <person name="Saw J.H."/>
            <person name="Jorgensen S.L."/>
            <person name="Zaremba-Niedzwiedzka K."/>
            <person name="Martijn J."/>
            <person name="Lind A.E."/>
            <person name="van Eijk R."/>
            <person name="Schleper C."/>
            <person name="Guy L."/>
            <person name="Ettema T.J."/>
        </authorList>
    </citation>
    <scope>NUCLEOTIDE SEQUENCE</scope>
</reference>
<dbReference type="EMBL" id="LAZR01032969">
    <property type="protein sequence ID" value="KKL49403.1"/>
    <property type="molecule type" value="Genomic_DNA"/>
</dbReference>
<name>A0A0F9CJD6_9ZZZZ</name>
<evidence type="ECO:0008006" key="2">
    <source>
        <dbReference type="Google" id="ProtNLM"/>
    </source>
</evidence>
<organism evidence="1">
    <name type="scientific">marine sediment metagenome</name>
    <dbReference type="NCBI Taxonomy" id="412755"/>
    <lineage>
        <taxon>unclassified sequences</taxon>
        <taxon>metagenomes</taxon>
        <taxon>ecological metagenomes</taxon>
    </lineage>
</organism>
<gene>
    <name evidence="1" type="ORF">LCGC14_2315860</name>
</gene>
<proteinExistence type="predicted"/>
<evidence type="ECO:0000313" key="1">
    <source>
        <dbReference type="EMBL" id="KKL49403.1"/>
    </source>
</evidence>
<accession>A0A0F9CJD6</accession>
<dbReference type="AlphaFoldDB" id="A0A0F9CJD6"/>
<protein>
    <recommendedName>
        <fullName evidence="2">Fibronectin type-III domain-containing protein</fullName>
    </recommendedName>
</protein>
<comment type="caution">
    <text evidence="1">The sequence shown here is derived from an EMBL/GenBank/DDBJ whole genome shotgun (WGS) entry which is preliminary data.</text>
</comment>
<sequence length="359" mass="39231">MKKKFIIATIVMIGMIFLVVTNVSALTLKLEPSKLNLNGEPNTEICTKLTIDYSVPYGLVEGRDLWAEEGVTDKILSLHTLNAEDLGLVVTYPKSVTIPGDKGYEDVDVCVTAPDKGLYHGALLYRTIQSGSVGIELNVWITVDTKTPFFVKDEPKEISAFQTVLQITTNEDVAGNVIISEYGNGLEGPDGKALLGNLIEINAPEVEDKLKSVTIKKYYTIEQLNENSLDEDSLKLYYYNEGGWEQLNSVVNKNAKYVSASVNHFSIFGIFGNILTVPSKPVVVDDGDSTTSTTSLHAQWSSNSIGSDISEYMYSIGTSPEATNIVDWTSTIQTSVTKSGLSLNVGTTYYGQVPLGLFY</sequence>